<reference evidence="2 3" key="1">
    <citation type="submission" date="2019-03" db="EMBL/GenBank/DDBJ databases">
        <authorList>
            <person name="Gaulin E."/>
            <person name="Dumas B."/>
        </authorList>
    </citation>
    <scope>NUCLEOTIDE SEQUENCE [LARGE SCALE GENOMIC DNA]</scope>
    <source>
        <strain evidence="2">CBS 568.67</strain>
    </source>
</reference>
<gene>
    <name evidence="2" type="primary">Aste57867_10797</name>
    <name evidence="1" type="ORF">As57867_010757</name>
    <name evidence="2" type="ORF">ASTE57867_10797</name>
</gene>
<sequence>MDISSTKKVPSEKDASSACDAQRVGAPFRIVHKCGDWARIYPASNFTPSRGTLSRLLCDPEAPSPFPHKRPRIMGTSHAFFPRAFRATTSSESTKAIDQPHPSRHRLARLWQWGQALVRRVQACRTTSHQENPALHCPSPRSCQSTDMYMSTPTESSAGSDNEDVVDGGPMVVYKVVNLKILRKESMLVGGRRVPFSAMHIAMHRVVRRKGAVLDAVDEEVDGMMVAVDRHDCRRTVPPPCVRILLN</sequence>
<organism evidence="2 3">
    <name type="scientific">Aphanomyces stellatus</name>
    <dbReference type="NCBI Taxonomy" id="120398"/>
    <lineage>
        <taxon>Eukaryota</taxon>
        <taxon>Sar</taxon>
        <taxon>Stramenopiles</taxon>
        <taxon>Oomycota</taxon>
        <taxon>Saprolegniomycetes</taxon>
        <taxon>Saprolegniales</taxon>
        <taxon>Verrucalvaceae</taxon>
        <taxon>Aphanomyces</taxon>
    </lineage>
</organism>
<dbReference type="AlphaFoldDB" id="A0A485KRF0"/>
<dbReference type="EMBL" id="VJMH01005229">
    <property type="protein sequence ID" value="KAF0698603.1"/>
    <property type="molecule type" value="Genomic_DNA"/>
</dbReference>
<evidence type="ECO:0000313" key="2">
    <source>
        <dbReference type="EMBL" id="VFT87666.1"/>
    </source>
</evidence>
<reference evidence="1" key="2">
    <citation type="submission" date="2019-06" db="EMBL/GenBank/DDBJ databases">
        <title>Genomics analysis of Aphanomyces spp. identifies a new class of oomycete effector associated with host adaptation.</title>
        <authorList>
            <person name="Gaulin E."/>
        </authorList>
    </citation>
    <scope>NUCLEOTIDE SEQUENCE</scope>
    <source>
        <strain evidence="1">CBS 578.67</strain>
    </source>
</reference>
<proteinExistence type="predicted"/>
<name>A0A485KRF0_9STRA</name>
<evidence type="ECO:0000313" key="3">
    <source>
        <dbReference type="Proteomes" id="UP000332933"/>
    </source>
</evidence>
<accession>A0A485KRF0</accession>
<keyword evidence="3" id="KW-1185">Reference proteome</keyword>
<dbReference type="Proteomes" id="UP000332933">
    <property type="component" value="Unassembled WGS sequence"/>
</dbReference>
<protein>
    <submittedName>
        <fullName evidence="2">Aste57867_10797 protein</fullName>
    </submittedName>
</protein>
<dbReference type="EMBL" id="CAADRA010005250">
    <property type="protein sequence ID" value="VFT87666.1"/>
    <property type="molecule type" value="Genomic_DNA"/>
</dbReference>
<evidence type="ECO:0000313" key="1">
    <source>
        <dbReference type="EMBL" id="KAF0698603.1"/>
    </source>
</evidence>